<accession>A0A195FU97</accession>
<protein>
    <recommendedName>
        <fullName evidence="6">T-box domain-containing protein</fullName>
    </recommendedName>
</protein>
<keyword evidence="3" id="KW-0804">Transcription</keyword>
<dbReference type="GO" id="GO:0045893">
    <property type="term" value="P:positive regulation of DNA-templated transcription"/>
    <property type="evidence" value="ECO:0007669"/>
    <property type="project" value="InterPro"/>
</dbReference>
<keyword evidence="1" id="KW-0805">Transcription regulation</keyword>
<keyword evidence="4 5" id="KW-0539">Nucleus</keyword>
<dbReference type="InterPro" id="IPR008967">
    <property type="entry name" value="p53-like_TF_DNA-bd_sf"/>
</dbReference>
<keyword evidence="8" id="KW-1185">Reference proteome</keyword>
<sequence>MQSPTSSKCHPTNLAATCRVITSPYKRRKKKGTIREDTGTWPAAARYAVPPSHFKALPSPTRENSRFTASGSDALCPLRDLSREEDTRMSANAWLCQPNSPLLHGVTAELTNRSLWQQFHECNTEMIITKSGRHNNNYSYCRAFEWYNASEWMQLEAQSGLSGATSAFSKLSWCDTLTKWISQKKKRENDLKFFPDKISIEFVAYLLFQEKVIFFSFSF</sequence>
<dbReference type="GO" id="GO:0006357">
    <property type="term" value="P:regulation of transcription by RNA polymerase II"/>
    <property type="evidence" value="ECO:0007669"/>
    <property type="project" value="UniProtKB-ARBA"/>
</dbReference>
<organism evidence="7 8">
    <name type="scientific">Trachymyrmex septentrionalis</name>
    <dbReference type="NCBI Taxonomy" id="34720"/>
    <lineage>
        <taxon>Eukaryota</taxon>
        <taxon>Metazoa</taxon>
        <taxon>Ecdysozoa</taxon>
        <taxon>Arthropoda</taxon>
        <taxon>Hexapoda</taxon>
        <taxon>Insecta</taxon>
        <taxon>Pterygota</taxon>
        <taxon>Neoptera</taxon>
        <taxon>Endopterygota</taxon>
        <taxon>Hymenoptera</taxon>
        <taxon>Apocrita</taxon>
        <taxon>Aculeata</taxon>
        <taxon>Formicoidea</taxon>
        <taxon>Formicidae</taxon>
        <taxon>Myrmicinae</taxon>
        <taxon>Trachymyrmex</taxon>
    </lineage>
</organism>
<evidence type="ECO:0000256" key="5">
    <source>
        <dbReference type="PROSITE-ProRule" id="PRU00201"/>
    </source>
</evidence>
<dbReference type="InterPro" id="IPR046360">
    <property type="entry name" value="T-box_DNA-bd"/>
</dbReference>
<reference evidence="7 8" key="1">
    <citation type="submission" date="2016-03" db="EMBL/GenBank/DDBJ databases">
        <title>Trachymyrmex septentrionalis WGS genome.</title>
        <authorList>
            <person name="Nygaard S."/>
            <person name="Hu H."/>
            <person name="Boomsma J."/>
            <person name="Zhang G."/>
        </authorList>
    </citation>
    <scope>NUCLEOTIDE SEQUENCE [LARGE SCALE GENOMIC DNA]</scope>
    <source>
        <strain evidence="7">Tsep2-gDNA-1</strain>
        <tissue evidence="7">Whole body</tissue>
    </source>
</reference>
<dbReference type="GO" id="GO:0005634">
    <property type="term" value="C:nucleus"/>
    <property type="evidence" value="ECO:0007669"/>
    <property type="project" value="UniProtKB-SubCell"/>
</dbReference>
<evidence type="ECO:0000256" key="2">
    <source>
        <dbReference type="ARBA" id="ARBA00023125"/>
    </source>
</evidence>
<dbReference type="AlphaFoldDB" id="A0A195FU97"/>
<evidence type="ECO:0000313" key="7">
    <source>
        <dbReference type="EMBL" id="KYN43459.1"/>
    </source>
</evidence>
<dbReference type="Proteomes" id="UP000078541">
    <property type="component" value="Unassembled WGS sequence"/>
</dbReference>
<dbReference type="EMBL" id="KQ981280">
    <property type="protein sequence ID" value="KYN43459.1"/>
    <property type="molecule type" value="Genomic_DNA"/>
</dbReference>
<proteinExistence type="predicted"/>
<dbReference type="GO" id="GO:0003677">
    <property type="term" value="F:DNA binding"/>
    <property type="evidence" value="ECO:0007669"/>
    <property type="project" value="UniProtKB-UniRule"/>
</dbReference>
<evidence type="ECO:0000256" key="1">
    <source>
        <dbReference type="ARBA" id="ARBA00023015"/>
    </source>
</evidence>
<dbReference type="Gene3D" id="2.60.40.820">
    <property type="entry name" value="Transcription factor, T-box"/>
    <property type="match status" value="1"/>
</dbReference>
<comment type="caution">
    <text evidence="5">Lacks conserved residue(s) required for the propagation of feature annotation.</text>
</comment>
<gene>
    <name evidence="7" type="ORF">ALC56_02185</name>
</gene>
<name>A0A195FU97_9HYME</name>
<dbReference type="STRING" id="34720.A0A195FU97"/>
<evidence type="ECO:0000256" key="3">
    <source>
        <dbReference type="ARBA" id="ARBA00023163"/>
    </source>
</evidence>
<dbReference type="Pfam" id="PF00907">
    <property type="entry name" value="T-box"/>
    <property type="match status" value="1"/>
</dbReference>
<dbReference type="SUPFAM" id="SSF49417">
    <property type="entry name" value="p53-like transcription factors"/>
    <property type="match status" value="1"/>
</dbReference>
<dbReference type="GO" id="GO:0003700">
    <property type="term" value="F:DNA-binding transcription factor activity"/>
    <property type="evidence" value="ECO:0007669"/>
    <property type="project" value="InterPro"/>
</dbReference>
<evidence type="ECO:0000313" key="8">
    <source>
        <dbReference type="Proteomes" id="UP000078541"/>
    </source>
</evidence>
<feature type="domain" description="T-box" evidence="6">
    <location>
        <begin position="110"/>
        <end position="133"/>
    </location>
</feature>
<dbReference type="PROSITE" id="PS50252">
    <property type="entry name" value="TBOX_3"/>
    <property type="match status" value="1"/>
</dbReference>
<keyword evidence="2 5" id="KW-0238">DNA-binding</keyword>
<comment type="subcellular location">
    <subcellularLocation>
        <location evidence="5">Nucleus</location>
    </subcellularLocation>
</comment>
<dbReference type="InterPro" id="IPR036960">
    <property type="entry name" value="T-box_sf"/>
</dbReference>
<evidence type="ECO:0000259" key="6">
    <source>
        <dbReference type="PROSITE" id="PS50252"/>
    </source>
</evidence>
<evidence type="ECO:0000256" key="4">
    <source>
        <dbReference type="ARBA" id="ARBA00023242"/>
    </source>
</evidence>